<sequence>MGGIANLARCVTRQAATSALLVRYRIFEDFVRRLAGKMPRTDPDGSTSRGTAAFGSIFFFRVLLNPAEKNINRQRNKRESYKRVDRHGFIHQFSRSS</sequence>
<dbReference type="PIR" id="AC2732">
    <property type="entry name" value="AC2732"/>
</dbReference>
<dbReference type="OrthoDB" id="8304906at2"/>
<evidence type="ECO:0000313" key="1">
    <source>
        <dbReference type="EMBL" id="AAL42273.1"/>
    </source>
</evidence>
<protein>
    <submittedName>
        <fullName evidence="1">Uncharacterized protein</fullName>
    </submittedName>
</protein>
<keyword evidence="2" id="KW-1185">Reference proteome</keyword>
<dbReference type="AlphaFoldDB" id="Q8UFY0"/>
<organism evidence="1 2">
    <name type="scientific">Agrobacterium fabrum (strain C58 / ATCC 33970)</name>
    <name type="common">Agrobacterium tumefaciens (strain C58)</name>
    <dbReference type="NCBI Taxonomy" id="176299"/>
    <lineage>
        <taxon>Bacteria</taxon>
        <taxon>Pseudomonadati</taxon>
        <taxon>Pseudomonadota</taxon>
        <taxon>Alphaproteobacteria</taxon>
        <taxon>Hyphomicrobiales</taxon>
        <taxon>Rhizobiaceae</taxon>
        <taxon>Rhizobium/Agrobacterium group</taxon>
        <taxon>Agrobacterium</taxon>
        <taxon>Agrobacterium tumefaciens complex</taxon>
    </lineage>
</organism>
<evidence type="ECO:0000313" key="2">
    <source>
        <dbReference type="Proteomes" id="UP000000813"/>
    </source>
</evidence>
<accession>Q8UFY0</accession>
<dbReference type="Proteomes" id="UP000000813">
    <property type="component" value="Chromosome circular"/>
</dbReference>
<dbReference type="EnsemblBacteria" id="AAL42273">
    <property type="protein sequence ID" value="AAL42273"/>
    <property type="gene ID" value="Atu1264"/>
</dbReference>
<proteinExistence type="predicted"/>
<dbReference type="EMBL" id="AE007869">
    <property type="protein sequence ID" value="AAL42273.1"/>
    <property type="molecule type" value="Genomic_DNA"/>
</dbReference>
<dbReference type="KEGG" id="atu:Atu1264"/>
<dbReference type="BioCyc" id="AGRO:ATU1264-MONOMER"/>
<dbReference type="HOGENOM" id="CLU_2340580_0_0_5"/>
<reference evidence="1 2" key="1">
    <citation type="journal article" date="2001" name="Science">
        <title>The genome of the natural genetic engineer Agrobacterium tumefaciens C58.</title>
        <authorList>
            <person name="Wood D.W."/>
            <person name="Setubal J.C."/>
            <person name="Kaul R."/>
            <person name="Monks D.E."/>
            <person name="Kitajima J.P."/>
            <person name="Okura V.K."/>
            <person name="Zhou Y."/>
            <person name="Chen L."/>
            <person name="Wood G.E."/>
            <person name="Almeida N.F.Jr."/>
            <person name="Woo L."/>
            <person name="Chen Y."/>
            <person name="Paulsen I.T."/>
            <person name="Eisen J.A."/>
            <person name="Karp P.D."/>
            <person name="Bovee D.Sr."/>
            <person name="Chapman P."/>
            <person name="Clendenning J."/>
            <person name="Deatherage G."/>
            <person name="Gillet W."/>
            <person name="Grant C."/>
            <person name="Kutyavin T."/>
            <person name="Levy R."/>
            <person name="Li M.J."/>
            <person name="McClelland E."/>
            <person name="Palmieri A."/>
            <person name="Raymond C."/>
            <person name="Rouse G."/>
            <person name="Saenphimmachak C."/>
            <person name="Wu Z."/>
            <person name="Romero P."/>
            <person name="Gordon D."/>
            <person name="Zhang S."/>
            <person name="Yoo H."/>
            <person name="Tao Y."/>
            <person name="Biddle P."/>
            <person name="Jung M."/>
            <person name="Krespan W."/>
            <person name="Perry M."/>
            <person name="Gordon-Kamm B."/>
            <person name="Liao L."/>
            <person name="Kim S."/>
            <person name="Hendrick C."/>
            <person name="Zhao Z.Y."/>
            <person name="Dolan M."/>
            <person name="Chumley F."/>
            <person name="Tingey S.V."/>
            <person name="Tomb J.F."/>
            <person name="Gordon M.P."/>
            <person name="Olson M.V."/>
            <person name="Nester E.W."/>
        </authorList>
    </citation>
    <scope>NUCLEOTIDE SEQUENCE [LARGE SCALE GENOMIC DNA]</scope>
    <source>
        <strain evidence="2">C58 / ATCC 33970</strain>
    </source>
</reference>
<name>Q8UFY0_AGRFC</name>
<gene>
    <name evidence="1" type="ordered locus">Atu1264</name>
</gene>
<reference evidence="1 2" key="2">
    <citation type="journal article" date="2001" name="Science">
        <title>Genome sequence of the plant pathogen and biotechnology agent Agrobacterium tumefaciens C58.</title>
        <authorList>
            <person name="Goodner B."/>
            <person name="Hinkle G."/>
            <person name="Gattung S."/>
            <person name="Miller N."/>
            <person name="Blanchard M."/>
            <person name="Qurollo B."/>
            <person name="Goldman B.S."/>
            <person name="Cao Y."/>
            <person name="Askenazi M."/>
            <person name="Halling C."/>
            <person name="Mullin L."/>
            <person name="Houmiel K."/>
            <person name="Gordon J."/>
            <person name="Vaudin M."/>
            <person name="Iartchouk O."/>
            <person name="Epp A."/>
            <person name="Liu F."/>
            <person name="Wollam C."/>
            <person name="Allinger M."/>
            <person name="Doughty D."/>
            <person name="Scott C."/>
            <person name="Lappas C."/>
            <person name="Markelz B."/>
            <person name="Flanagan C."/>
            <person name="Crowell C."/>
            <person name="Gurson J."/>
            <person name="Lomo C."/>
            <person name="Sear C."/>
            <person name="Strub G."/>
            <person name="Cielo C."/>
            <person name="Slater S."/>
        </authorList>
    </citation>
    <scope>NUCLEOTIDE SEQUENCE [LARGE SCALE GENOMIC DNA]</scope>
    <source>
        <strain evidence="2">C58 / ATCC 33970</strain>
    </source>
</reference>